<evidence type="ECO:0000259" key="5">
    <source>
        <dbReference type="PROSITE" id="PS50109"/>
    </source>
</evidence>
<name>A0ABS3CBW9_9BACT</name>
<accession>A0ABS3CBW9</accession>
<dbReference type="InterPro" id="IPR011110">
    <property type="entry name" value="Reg_prop"/>
</dbReference>
<dbReference type="SUPFAM" id="SSF55874">
    <property type="entry name" value="ATPase domain of HSP90 chaperone/DNA topoisomerase II/histidine kinase"/>
    <property type="match status" value="1"/>
</dbReference>
<dbReference type="InterPro" id="IPR003661">
    <property type="entry name" value="HisK_dim/P_dom"/>
</dbReference>
<dbReference type="EMBL" id="JAFKCU010000001">
    <property type="protein sequence ID" value="MBN7814603.1"/>
    <property type="molecule type" value="Genomic_DNA"/>
</dbReference>
<dbReference type="CDD" id="cd00082">
    <property type="entry name" value="HisKA"/>
    <property type="match status" value="1"/>
</dbReference>
<dbReference type="Gene3D" id="2.130.10.10">
    <property type="entry name" value="YVTN repeat-like/Quinoprotein amine dehydrogenase"/>
    <property type="match status" value="7"/>
</dbReference>
<dbReference type="InterPro" id="IPR015943">
    <property type="entry name" value="WD40/YVTN_repeat-like_dom_sf"/>
</dbReference>
<feature type="signal peptide" evidence="4">
    <location>
        <begin position="1"/>
        <end position="18"/>
    </location>
</feature>
<reference evidence="6 7" key="1">
    <citation type="submission" date="2021-03" db="EMBL/GenBank/DDBJ databases">
        <title>novel species isolated from a fishpond in China.</title>
        <authorList>
            <person name="Lu H."/>
            <person name="Cai Z."/>
        </authorList>
    </citation>
    <scope>NUCLEOTIDE SEQUENCE [LARGE SCALE GENOMIC DNA]</scope>
    <source>
        <strain evidence="6 7">YJ13C</strain>
    </source>
</reference>
<keyword evidence="4" id="KW-0732">Signal</keyword>
<dbReference type="PRINTS" id="PR00344">
    <property type="entry name" value="BCTRLSENSOR"/>
</dbReference>
<dbReference type="Proteomes" id="UP000664480">
    <property type="component" value="Unassembled WGS sequence"/>
</dbReference>
<dbReference type="PANTHER" id="PTHR43547">
    <property type="entry name" value="TWO-COMPONENT HISTIDINE KINASE"/>
    <property type="match status" value="1"/>
</dbReference>
<dbReference type="Gene3D" id="2.60.40.10">
    <property type="entry name" value="Immunoglobulins"/>
    <property type="match status" value="1"/>
</dbReference>
<feature type="chain" id="PRO_5047015145" description="histidine kinase" evidence="4">
    <location>
        <begin position="19"/>
        <end position="1242"/>
    </location>
</feature>
<dbReference type="SUPFAM" id="SSF63829">
    <property type="entry name" value="Calcium-dependent phosphotriesterase"/>
    <property type="match status" value="2"/>
</dbReference>
<keyword evidence="3" id="KW-0597">Phosphoprotein</keyword>
<dbReference type="Pfam" id="PF02518">
    <property type="entry name" value="HATPase_c"/>
    <property type="match status" value="1"/>
</dbReference>
<protein>
    <recommendedName>
        <fullName evidence="2">histidine kinase</fullName>
        <ecNumber evidence="2">2.7.13.3</ecNumber>
    </recommendedName>
</protein>
<dbReference type="SMART" id="SM00387">
    <property type="entry name" value="HATPase_c"/>
    <property type="match status" value="1"/>
</dbReference>
<dbReference type="PANTHER" id="PTHR43547:SF2">
    <property type="entry name" value="HYBRID SIGNAL TRANSDUCTION HISTIDINE KINASE C"/>
    <property type="match status" value="1"/>
</dbReference>
<comment type="caution">
    <text evidence="6">The sequence shown here is derived from an EMBL/GenBank/DDBJ whole genome shotgun (WGS) entry which is preliminary data.</text>
</comment>
<dbReference type="Gene3D" id="1.10.287.130">
    <property type="match status" value="1"/>
</dbReference>
<evidence type="ECO:0000256" key="3">
    <source>
        <dbReference type="ARBA" id="ARBA00022553"/>
    </source>
</evidence>
<organism evidence="6 7">
    <name type="scientific">Algoriphagus pacificus</name>
    <dbReference type="NCBI Taxonomy" id="2811234"/>
    <lineage>
        <taxon>Bacteria</taxon>
        <taxon>Pseudomonadati</taxon>
        <taxon>Bacteroidota</taxon>
        <taxon>Cytophagia</taxon>
        <taxon>Cytophagales</taxon>
        <taxon>Cyclobacteriaceae</taxon>
        <taxon>Algoriphagus</taxon>
    </lineage>
</organism>
<feature type="domain" description="Histidine kinase" evidence="5">
    <location>
        <begin position="995"/>
        <end position="1236"/>
    </location>
</feature>
<dbReference type="PROSITE" id="PS51257">
    <property type="entry name" value="PROKAR_LIPOPROTEIN"/>
    <property type="match status" value="1"/>
</dbReference>
<dbReference type="PROSITE" id="PS50109">
    <property type="entry name" value="HIS_KIN"/>
    <property type="match status" value="1"/>
</dbReference>
<dbReference type="InterPro" id="IPR005467">
    <property type="entry name" value="His_kinase_dom"/>
</dbReference>
<dbReference type="SUPFAM" id="SSF47384">
    <property type="entry name" value="Homodimeric domain of signal transducing histidine kinase"/>
    <property type="match status" value="1"/>
</dbReference>
<dbReference type="Pfam" id="PF07495">
    <property type="entry name" value="Y_Y_Y"/>
    <property type="match status" value="1"/>
</dbReference>
<evidence type="ECO:0000256" key="2">
    <source>
        <dbReference type="ARBA" id="ARBA00012438"/>
    </source>
</evidence>
<gene>
    <name evidence="6" type="ORF">J0A69_04145</name>
</gene>
<dbReference type="Pfam" id="PF07494">
    <property type="entry name" value="Reg_prop"/>
    <property type="match status" value="9"/>
</dbReference>
<dbReference type="InterPro" id="IPR036890">
    <property type="entry name" value="HATPase_C_sf"/>
</dbReference>
<dbReference type="InterPro" id="IPR036097">
    <property type="entry name" value="HisK_dim/P_sf"/>
</dbReference>
<dbReference type="Gene3D" id="3.30.565.10">
    <property type="entry name" value="Histidine kinase-like ATPase, C-terminal domain"/>
    <property type="match status" value="1"/>
</dbReference>
<dbReference type="InterPro" id="IPR004358">
    <property type="entry name" value="Sig_transdc_His_kin-like_C"/>
</dbReference>
<dbReference type="InterPro" id="IPR011123">
    <property type="entry name" value="Y_Y_Y"/>
</dbReference>
<proteinExistence type="predicted"/>
<evidence type="ECO:0000256" key="1">
    <source>
        <dbReference type="ARBA" id="ARBA00000085"/>
    </source>
</evidence>
<sequence>MKVNFFAFIFLIITLASCSESTIKPASEIQIAISKPEITNLSQLPDSLAPEMINLAEVVPPQRVSFPSQRENSSSYYSAAERIPLEPPVYSPLLVLRDEEGNIVEGENQNSFILGEGGIAQFTTYTSDNGLAIDAISCSFMDSRGHLWFGTSGGGVSHYDGTGFTNYSTAQGLAANNLRSIIEDRNGNLWFGTVGGGASKFDGKSFTNYNTSNGLPDDIIFIIKEDSQGNIWFGTNGAGVSKYDGKTFTTYTSADGLAGDLIISIEEDKEGNLWFGTYGNGVSRYDGSKFTTLNTEDGLPGDRVRIIYKDSKDLLWFGTVGDGVSSFNGRTFTNYTIEDGLASNLVRNIAEDKEGNMWFATTGGGISRFDGSTFTSYTNRQGLAGNNVISITEDRAGKLWFGTDGGGISRYDGKGFTTYTTTQGLAANIVLSITEDQNRNLWFGTASGGISKFDGKSFTNYSATQGLASDIVYSILENKSGQIWIGGDGGLSLFDGNSFTNYSTDQGLTAIEVYSILEDSKGNLWAGTDGGGVSKFDGTSFTNFTSDQGLAGYVVLSMLEDQAGRIWFGAADGGISVLDGNSLTNITVNQGLVDNSVIRLVQDKQGNIWIGTEHGLNFLSADRVSKLFDPAFDFSENLFQTFTSAEGLPNDVILQIVPMPQGKIAVGTNLGIALFDGPKEGEAFLELKNLELFNSQTGYPVKDLTDGQNGMFLDSKGILWAGTGSNKTALTRFNYSSLLKNEELPAVEIKQVRINEEALSWNLLAQAAANPESEAITAPQITEEVSTFGRTLSQKEREAMRLRFDEIRFDSISSFHPIPIDLVLPYKNNHLNIDFATNEVSKPYLIEYRYMLEGYDQEWSPILKKSSATFGNIQEGTYTFLVMARYTGPALEGAGAWTEPLSYKFTVLPPWYRSWWAYVIYGMVFLSLIYPISKYQKNQVLKAEKKKAEERELAHAREIEKAYAKLEASHEHLKETQSQLIQAEKMASLGELTAGIAHEIQNPLNFVNNFSDVSNELMEEMLEELENGDLEETKAIAEDIKDNLGRINLHGKRADAIVKAMLQHSRVGTGKKEPTDINALADECLRLSYHGIKAKDKTFNSDFKTDFDTSIGTVEVIQQDIGRVLLNMVNNGFYSVNEKAKELNDESYMPTVKISTKKVLGGFEITVEDNGAGIPKEIIHKIYQPFFTTKPTGKGTGLGLSLSYDIVKSHGGDLRVKSETGENHGTAFTIYIPFEESSKDEN</sequence>
<evidence type="ECO:0000313" key="6">
    <source>
        <dbReference type="EMBL" id="MBN7814603.1"/>
    </source>
</evidence>
<evidence type="ECO:0000256" key="4">
    <source>
        <dbReference type="SAM" id="SignalP"/>
    </source>
</evidence>
<dbReference type="EC" id="2.7.13.3" evidence="2"/>
<comment type="catalytic activity">
    <reaction evidence="1">
        <text>ATP + protein L-histidine = ADP + protein N-phospho-L-histidine.</text>
        <dbReference type="EC" id="2.7.13.3"/>
    </reaction>
</comment>
<dbReference type="SMART" id="SM00388">
    <property type="entry name" value="HisKA"/>
    <property type="match status" value="1"/>
</dbReference>
<dbReference type="InterPro" id="IPR013783">
    <property type="entry name" value="Ig-like_fold"/>
</dbReference>
<dbReference type="RefSeq" id="WP_206585242.1">
    <property type="nucleotide sequence ID" value="NZ_JAFKCU010000001.1"/>
</dbReference>
<keyword evidence="7" id="KW-1185">Reference proteome</keyword>
<dbReference type="InterPro" id="IPR003594">
    <property type="entry name" value="HATPase_dom"/>
</dbReference>
<evidence type="ECO:0000313" key="7">
    <source>
        <dbReference type="Proteomes" id="UP000664480"/>
    </source>
</evidence>